<keyword evidence="1" id="KW-0472">Membrane</keyword>
<feature type="non-terminal residue" evidence="2">
    <location>
        <position position="190"/>
    </location>
</feature>
<dbReference type="Proteomes" id="UP001642484">
    <property type="component" value="Unassembled WGS sequence"/>
</dbReference>
<name>A0ABP0S0Y2_9DINO</name>
<gene>
    <name evidence="2" type="ORF">CCMP2556_LOCUS49592</name>
</gene>
<feature type="transmembrane region" description="Helical" evidence="1">
    <location>
        <begin position="58"/>
        <end position="77"/>
    </location>
</feature>
<reference evidence="2 3" key="1">
    <citation type="submission" date="2024-02" db="EMBL/GenBank/DDBJ databases">
        <authorList>
            <person name="Chen Y."/>
            <person name="Shah S."/>
            <person name="Dougan E. K."/>
            <person name="Thang M."/>
            <person name="Chan C."/>
        </authorList>
    </citation>
    <scope>NUCLEOTIDE SEQUENCE [LARGE SCALE GENOMIC DNA]</scope>
</reference>
<organism evidence="2 3">
    <name type="scientific">Durusdinium trenchii</name>
    <dbReference type="NCBI Taxonomy" id="1381693"/>
    <lineage>
        <taxon>Eukaryota</taxon>
        <taxon>Sar</taxon>
        <taxon>Alveolata</taxon>
        <taxon>Dinophyceae</taxon>
        <taxon>Suessiales</taxon>
        <taxon>Symbiodiniaceae</taxon>
        <taxon>Durusdinium</taxon>
    </lineage>
</organism>
<protein>
    <submittedName>
        <fullName evidence="2">Uncharacterized protein</fullName>
    </submittedName>
</protein>
<proteinExistence type="predicted"/>
<evidence type="ECO:0000313" key="3">
    <source>
        <dbReference type="Proteomes" id="UP001642484"/>
    </source>
</evidence>
<evidence type="ECO:0000256" key="1">
    <source>
        <dbReference type="SAM" id="Phobius"/>
    </source>
</evidence>
<feature type="transmembrane region" description="Helical" evidence="1">
    <location>
        <begin position="112"/>
        <end position="128"/>
    </location>
</feature>
<sequence length="190" mass="21756">MDQRIGQRSFFRRWPFQRPSPEIRCPFNAGLGCLLKEAAARRRPQRGSIMEESRRLKLCYIGALLGLITLTIVRFKLFEDPHGAMLLMLVDILAILGLFLDSDYDMQCCKNCGIMAFIGGALDLSIAIETFGKAREVEFSWTNTPHVWMFFLAHLAYASAEIAWALLCYFVCQRIEETWETADEVYVATQ</sequence>
<dbReference type="EMBL" id="CAXAMN010026812">
    <property type="protein sequence ID" value="CAK9106015.1"/>
    <property type="molecule type" value="Genomic_DNA"/>
</dbReference>
<accession>A0ABP0S0Y2</accession>
<feature type="transmembrane region" description="Helical" evidence="1">
    <location>
        <begin position="148"/>
        <end position="172"/>
    </location>
</feature>
<feature type="transmembrane region" description="Helical" evidence="1">
    <location>
        <begin position="83"/>
        <end position="100"/>
    </location>
</feature>
<keyword evidence="1" id="KW-0812">Transmembrane</keyword>
<keyword evidence="1" id="KW-1133">Transmembrane helix</keyword>
<evidence type="ECO:0000313" key="2">
    <source>
        <dbReference type="EMBL" id="CAK9106015.1"/>
    </source>
</evidence>
<comment type="caution">
    <text evidence="2">The sequence shown here is derived from an EMBL/GenBank/DDBJ whole genome shotgun (WGS) entry which is preliminary data.</text>
</comment>
<keyword evidence="3" id="KW-1185">Reference proteome</keyword>